<dbReference type="OrthoDB" id="9789125at2"/>
<dbReference type="Proteomes" id="UP000297065">
    <property type="component" value="Chromosome"/>
</dbReference>
<dbReference type="PANTHER" id="PTHR42730">
    <property type="entry name" value="2-OXOGLUTARATE SYNTHASE SUBUNIT KORC"/>
    <property type="match status" value="1"/>
</dbReference>
<dbReference type="InterPro" id="IPR002869">
    <property type="entry name" value="Pyrv_flavodox_OxRed_cen"/>
</dbReference>
<dbReference type="Pfam" id="PF01558">
    <property type="entry name" value="POR"/>
    <property type="match status" value="1"/>
</dbReference>
<dbReference type="EMBL" id="CP036295">
    <property type="protein sequence ID" value="QCC84528.1"/>
    <property type="molecule type" value="Genomic_DNA"/>
</dbReference>
<dbReference type="InterPro" id="IPR052554">
    <property type="entry name" value="2-oxoglutarate_synth_KorC"/>
</dbReference>
<dbReference type="PANTHER" id="PTHR42730:SF1">
    <property type="entry name" value="2-OXOGLUTARATE SYNTHASE SUBUNIT KORC"/>
    <property type="match status" value="1"/>
</dbReference>
<dbReference type="InterPro" id="IPR019752">
    <property type="entry name" value="Pyrv/ketoisovalerate_OxRed_cat"/>
</dbReference>
<reference evidence="3 4" key="1">
    <citation type="submission" date="2019-02" db="EMBL/GenBank/DDBJ databases">
        <title>Complete Genome Sequence of Desulfovibrio desulfuricans IC1, a Sulfonate Utilizing Anaerobe.</title>
        <authorList>
            <person name="Day L.A."/>
            <person name="De Leon K.B."/>
            <person name="Wall J.D."/>
        </authorList>
    </citation>
    <scope>NUCLEOTIDE SEQUENCE [LARGE SCALE GENOMIC DNA]</scope>
    <source>
        <strain evidence="3 4">IC1</strain>
    </source>
</reference>
<evidence type="ECO:0000259" key="2">
    <source>
        <dbReference type="Pfam" id="PF01558"/>
    </source>
</evidence>
<name>A0A4P7UIP3_DESDE</name>
<dbReference type="RefSeq" id="WP_136398769.1">
    <property type="nucleotide sequence ID" value="NZ_CP036295.1"/>
</dbReference>
<proteinExistence type="predicted"/>
<evidence type="ECO:0000256" key="1">
    <source>
        <dbReference type="ARBA" id="ARBA00023002"/>
    </source>
</evidence>
<protein>
    <recommendedName>
        <fullName evidence="2">Pyruvate/ketoisovalerate oxidoreductase catalytic domain-containing protein</fullName>
    </recommendedName>
</protein>
<feature type="domain" description="Pyruvate/ketoisovalerate oxidoreductase catalytic" evidence="2">
    <location>
        <begin position="12"/>
        <end position="166"/>
    </location>
</feature>
<evidence type="ECO:0000313" key="3">
    <source>
        <dbReference type="EMBL" id="QCC84528.1"/>
    </source>
</evidence>
<accession>A0A4P7UIP3</accession>
<dbReference type="Gene3D" id="3.40.920.10">
    <property type="entry name" value="Pyruvate-ferredoxin oxidoreductase, PFOR, domain III"/>
    <property type="match status" value="1"/>
</dbReference>
<dbReference type="SUPFAM" id="SSF53323">
    <property type="entry name" value="Pyruvate-ferredoxin oxidoreductase, PFOR, domain III"/>
    <property type="match status" value="1"/>
</dbReference>
<keyword evidence="1" id="KW-0560">Oxidoreductase</keyword>
<gene>
    <name evidence="3" type="ORF">DDIC_01260</name>
</gene>
<dbReference type="AlphaFoldDB" id="A0A4P7UIP3"/>
<evidence type="ECO:0000313" key="4">
    <source>
        <dbReference type="Proteomes" id="UP000297065"/>
    </source>
</evidence>
<organism evidence="3 4">
    <name type="scientific">Desulfovibrio desulfuricans</name>
    <dbReference type="NCBI Taxonomy" id="876"/>
    <lineage>
        <taxon>Bacteria</taxon>
        <taxon>Pseudomonadati</taxon>
        <taxon>Thermodesulfobacteriota</taxon>
        <taxon>Desulfovibrionia</taxon>
        <taxon>Desulfovibrionales</taxon>
        <taxon>Desulfovibrionaceae</taxon>
        <taxon>Desulfovibrio</taxon>
    </lineage>
</organism>
<dbReference type="GO" id="GO:0016903">
    <property type="term" value="F:oxidoreductase activity, acting on the aldehyde or oxo group of donors"/>
    <property type="evidence" value="ECO:0007669"/>
    <property type="project" value="InterPro"/>
</dbReference>
<sequence>MAHYEFLMAGTGGQGLVFCASFLAEAAIKDGKNVVQTQSYGISQRGGFISAEVLMDEEEILFQQAVKPNLIIALNEVVGTRYDNAVSPVVYDTSLMKPRQMKNWIGIPMTEIAHELGAPKSANLAGLGAAMALTGALPLEVLLGIAERKGKPDVAKINMEVIRRGAAAAEAARGGNR</sequence>